<keyword evidence="2" id="KW-1185">Reference proteome</keyword>
<dbReference type="EMBL" id="JADNYJ010000002">
    <property type="protein sequence ID" value="KAF8913244.1"/>
    <property type="molecule type" value="Genomic_DNA"/>
</dbReference>
<name>A0A9P5TUT4_GYMJU</name>
<dbReference type="Proteomes" id="UP000724874">
    <property type="component" value="Unassembled WGS sequence"/>
</dbReference>
<dbReference type="AlphaFoldDB" id="A0A9P5TUT4"/>
<protein>
    <submittedName>
        <fullName evidence="1">Uncharacterized protein</fullName>
    </submittedName>
</protein>
<accession>A0A9P5TUT4</accession>
<comment type="caution">
    <text evidence="1">The sequence shown here is derived from an EMBL/GenBank/DDBJ whole genome shotgun (WGS) entry which is preliminary data.</text>
</comment>
<organism evidence="1 2">
    <name type="scientific">Gymnopilus junonius</name>
    <name type="common">Spectacular rustgill mushroom</name>
    <name type="synonym">Gymnopilus spectabilis subsp. junonius</name>
    <dbReference type="NCBI Taxonomy" id="109634"/>
    <lineage>
        <taxon>Eukaryota</taxon>
        <taxon>Fungi</taxon>
        <taxon>Dikarya</taxon>
        <taxon>Basidiomycota</taxon>
        <taxon>Agaricomycotina</taxon>
        <taxon>Agaricomycetes</taxon>
        <taxon>Agaricomycetidae</taxon>
        <taxon>Agaricales</taxon>
        <taxon>Agaricineae</taxon>
        <taxon>Hymenogastraceae</taxon>
        <taxon>Gymnopilus</taxon>
    </lineage>
</organism>
<sequence>MDESCEGKRSSLRYSAHLHFLTLANPRSTTPLILLTWHCLSPAPALTQEMEQMEIKNLLVSKNTRFSLQKPSSNPHASYFVLTYIISTSPEKSCHIDIFLPGMIHLPFIPHDRIVYSPASGLPVMPFFPILLHKIQARLTHRASPKEHARHKQTNDVQDICELLELATTTHKVKLQDHLWLPEWFIQEAIESIPQYIVSHSETTVFWKCIGFSNL</sequence>
<gene>
    <name evidence="1" type="ORF">CPB84DRAFT_532337</name>
</gene>
<reference evidence="1" key="1">
    <citation type="submission" date="2020-11" db="EMBL/GenBank/DDBJ databases">
        <authorList>
            <consortium name="DOE Joint Genome Institute"/>
            <person name="Ahrendt S."/>
            <person name="Riley R."/>
            <person name="Andreopoulos W."/>
            <person name="LaButti K."/>
            <person name="Pangilinan J."/>
            <person name="Ruiz-duenas F.J."/>
            <person name="Barrasa J.M."/>
            <person name="Sanchez-Garcia M."/>
            <person name="Camarero S."/>
            <person name="Miyauchi S."/>
            <person name="Serrano A."/>
            <person name="Linde D."/>
            <person name="Babiker R."/>
            <person name="Drula E."/>
            <person name="Ayuso-Fernandez I."/>
            <person name="Pacheco R."/>
            <person name="Padilla G."/>
            <person name="Ferreira P."/>
            <person name="Barriuso J."/>
            <person name="Kellner H."/>
            <person name="Castanera R."/>
            <person name="Alfaro M."/>
            <person name="Ramirez L."/>
            <person name="Pisabarro A.G."/>
            <person name="Kuo A."/>
            <person name="Tritt A."/>
            <person name="Lipzen A."/>
            <person name="He G."/>
            <person name="Yan M."/>
            <person name="Ng V."/>
            <person name="Cullen D."/>
            <person name="Martin F."/>
            <person name="Rosso M.-N."/>
            <person name="Henrissat B."/>
            <person name="Hibbett D."/>
            <person name="Martinez A.T."/>
            <person name="Grigoriev I.V."/>
        </authorList>
    </citation>
    <scope>NUCLEOTIDE SEQUENCE</scope>
    <source>
        <strain evidence="1">AH 44721</strain>
    </source>
</reference>
<evidence type="ECO:0000313" key="2">
    <source>
        <dbReference type="Proteomes" id="UP000724874"/>
    </source>
</evidence>
<evidence type="ECO:0000313" key="1">
    <source>
        <dbReference type="EMBL" id="KAF8913244.1"/>
    </source>
</evidence>
<dbReference type="OrthoDB" id="3051727at2759"/>
<proteinExistence type="predicted"/>